<accession>A0ABD0KP11</accession>
<evidence type="ECO:0008006" key="5">
    <source>
        <dbReference type="Google" id="ProtNLM"/>
    </source>
</evidence>
<organism evidence="3 4">
    <name type="scientific">Batillaria attramentaria</name>
    <dbReference type="NCBI Taxonomy" id="370345"/>
    <lineage>
        <taxon>Eukaryota</taxon>
        <taxon>Metazoa</taxon>
        <taxon>Spiralia</taxon>
        <taxon>Lophotrochozoa</taxon>
        <taxon>Mollusca</taxon>
        <taxon>Gastropoda</taxon>
        <taxon>Caenogastropoda</taxon>
        <taxon>Sorbeoconcha</taxon>
        <taxon>Cerithioidea</taxon>
        <taxon>Batillariidae</taxon>
        <taxon>Batillaria</taxon>
    </lineage>
</organism>
<gene>
    <name evidence="3" type="ORF">BaRGS_00020114</name>
</gene>
<protein>
    <recommendedName>
        <fullName evidence="5">Prohormone-4</fullName>
    </recommendedName>
</protein>
<dbReference type="PROSITE" id="PS01209">
    <property type="entry name" value="LDLRA_1"/>
    <property type="match status" value="1"/>
</dbReference>
<dbReference type="SMART" id="SM00192">
    <property type="entry name" value="LDLa"/>
    <property type="match status" value="1"/>
</dbReference>
<name>A0ABD0KP11_9CAEN</name>
<dbReference type="Gene3D" id="2.40.128.620">
    <property type="match status" value="1"/>
</dbReference>
<evidence type="ECO:0000256" key="1">
    <source>
        <dbReference type="ARBA" id="ARBA00023157"/>
    </source>
</evidence>
<dbReference type="AlphaFoldDB" id="A0ABD0KP11"/>
<dbReference type="InterPro" id="IPR053103">
    <property type="entry name" value="IDLSRF-like_peptide"/>
</dbReference>
<dbReference type="InterPro" id="IPR023415">
    <property type="entry name" value="LDLR_class-A_CS"/>
</dbReference>
<dbReference type="PANTHER" id="PTHR20967">
    <property type="entry name" value="PROHORMONE-4"/>
    <property type="match status" value="1"/>
</dbReference>
<comment type="caution">
    <text evidence="3">The sequence shown here is derived from an EMBL/GenBank/DDBJ whole genome shotgun (WGS) entry which is preliminary data.</text>
</comment>
<evidence type="ECO:0000256" key="2">
    <source>
        <dbReference type="PROSITE-ProRule" id="PRU00124"/>
    </source>
</evidence>
<dbReference type="PANTHER" id="PTHR20967:SF0">
    <property type="entry name" value="PROHORMONE-4"/>
    <property type="match status" value="1"/>
</dbReference>
<dbReference type="EMBL" id="JACVVK020000148">
    <property type="protein sequence ID" value="KAK7488661.1"/>
    <property type="molecule type" value="Genomic_DNA"/>
</dbReference>
<feature type="non-terminal residue" evidence="3">
    <location>
        <position position="1"/>
    </location>
</feature>
<proteinExistence type="predicted"/>
<dbReference type="SUPFAM" id="SSF57424">
    <property type="entry name" value="LDL receptor-like module"/>
    <property type="match status" value="1"/>
</dbReference>
<dbReference type="InterPro" id="IPR036055">
    <property type="entry name" value="LDL_receptor-like_sf"/>
</dbReference>
<dbReference type="CDD" id="cd00112">
    <property type="entry name" value="LDLa"/>
    <property type="match status" value="1"/>
</dbReference>
<dbReference type="Proteomes" id="UP001519460">
    <property type="component" value="Unassembled WGS sequence"/>
</dbReference>
<keyword evidence="4" id="KW-1185">Reference proteome</keyword>
<comment type="caution">
    <text evidence="2">Lacks conserved residue(s) required for the propagation of feature annotation.</text>
</comment>
<dbReference type="PROSITE" id="PS50068">
    <property type="entry name" value="LDLRA_2"/>
    <property type="match status" value="1"/>
</dbReference>
<reference evidence="3 4" key="1">
    <citation type="journal article" date="2023" name="Sci. Data">
        <title>Genome assembly of the Korean intertidal mud-creeper Batillaria attramentaria.</title>
        <authorList>
            <person name="Patra A.K."/>
            <person name="Ho P.T."/>
            <person name="Jun S."/>
            <person name="Lee S.J."/>
            <person name="Kim Y."/>
            <person name="Won Y.J."/>
        </authorList>
    </citation>
    <scope>NUCLEOTIDE SEQUENCE [LARGE SCALE GENOMIC DNA]</scope>
    <source>
        <strain evidence="3">Wonlab-2016</strain>
    </source>
</reference>
<evidence type="ECO:0000313" key="4">
    <source>
        <dbReference type="Proteomes" id="UP001519460"/>
    </source>
</evidence>
<evidence type="ECO:0000313" key="3">
    <source>
        <dbReference type="EMBL" id="KAK7488661.1"/>
    </source>
</evidence>
<keyword evidence="1" id="KW-1015">Disulfide bond</keyword>
<sequence>APDRGCDVDRKFAGFCGKATLGMKRISRHRDRLIFQGQISCGNPCEPSKPFLCRDSPTCIRLNDVCDGKWDCEGGFDEDPAVCFGASRPHMEAIYEFLQKEHWMIPKLFNGADPEMIAHELTVATGVDELQRTLGLTDENVANLRKAFQGMIDGDERPLLAMGMPERKWPEVKFLLEKLYESGFQV</sequence>
<dbReference type="InterPro" id="IPR002172">
    <property type="entry name" value="LDrepeatLR_classA_rpt"/>
</dbReference>